<evidence type="ECO:0000256" key="2">
    <source>
        <dbReference type="SAM" id="Phobius"/>
    </source>
</evidence>
<reference evidence="4 5" key="1">
    <citation type="submission" date="2017-03" db="EMBL/GenBank/DDBJ databases">
        <title>Complete Genome Sequence of a natural compounds producer, Streptomyces violaceus S21.</title>
        <authorList>
            <person name="Zhong C."/>
            <person name="Zhao Z."/>
            <person name="Fu J."/>
            <person name="Zong G."/>
            <person name="Qin R."/>
            <person name="Cao G."/>
        </authorList>
    </citation>
    <scope>NUCLEOTIDE SEQUENCE [LARGE SCALE GENOMIC DNA]</scope>
    <source>
        <strain evidence="4 5">S21</strain>
    </source>
</reference>
<feature type="domain" description="Acyltransferase 3" evidence="3">
    <location>
        <begin position="53"/>
        <end position="421"/>
    </location>
</feature>
<evidence type="ECO:0000313" key="5">
    <source>
        <dbReference type="Proteomes" id="UP000192445"/>
    </source>
</evidence>
<dbReference type="OrthoDB" id="8206682at2"/>
<keyword evidence="4" id="KW-0012">Acyltransferase</keyword>
<name>A0A1V0UFG2_STRVN</name>
<feature type="transmembrane region" description="Helical" evidence="2">
    <location>
        <begin position="172"/>
        <end position="192"/>
    </location>
</feature>
<keyword evidence="2" id="KW-0472">Membrane</keyword>
<evidence type="ECO:0000259" key="3">
    <source>
        <dbReference type="Pfam" id="PF01757"/>
    </source>
</evidence>
<keyword evidence="2" id="KW-0812">Transmembrane</keyword>
<dbReference type="AlphaFoldDB" id="A0A1V0UFG2"/>
<accession>A0A1V0UFG2</accession>
<feature type="transmembrane region" description="Helical" evidence="2">
    <location>
        <begin position="352"/>
        <end position="371"/>
    </location>
</feature>
<sequence>MADVRVRTENERPAPVVRKELPPAPPVRLTPVRRLHRAVLRIDAATPFSRDRAVDVLRAYSILGVVLGHWLVSAVVLRAGGHLGGDSPLRHLPALTPVTWLLQPLALFFFVGGWVGSQSYGSAVVNGIRYRTWLALRLRQLIRPTSVLLGVWALVLIGLALEGVAFETIRTLLRLAVSPLWFLCVYAVSTAATPLIRRCGAGRLVLVAFALVGAADLVRGLVGDLEWVGSLRWLNVLTGWLVPYALGVFRAAGGLSRRRHAAGLLVCGAAGLAGLVLWCGYPASMVGVPGASLSNLNPPSLAAVCFGLAQCGLGLLLCGPLRRLTGQPTGPVPSLSGRASDAARERATAGQFCWAVVAVLNLSAMTVFLWHQTSMIATTVFWLGFGQRRPGLHTAPEDPFWVAFRLAWIPVFACVLALFWLAFKDVEKSARRHPKVFRTPPENYPDVTR</sequence>
<evidence type="ECO:0000256" key="1">
    <source>
        <dbReference type="SAM" id="MobiDB-lite"/>
    </source>
</evidence>
<feature type="transmembrane region" description="Helical" evidence="2">
    <location>
        <begin position="146"/>
        <end position="166"/>
    </location>
</feature>
<gene>
    <name evidence="4" type="ORF">B1H20_23215</name>
</gene>
<dbReference type="InterPro" id="IPR002656">
    <property type="entry name" value="Acyl_transf_3_dom"/>
</dbReference>
<keyword evidence="4" id="KW-0808">Transferase</keyword>
<feature type="transmembrane region" description="Helical" evidence="2">
    <location>
        <begin position="233"/>
        <end position="249"/>
    </location>
</feature>
<protein>
    <submittedName>
        <fullName evidence="4">Acyltransferase</fullName>
    </submittedName>
</protein>
<feature type="transmembrane region" description="Helical" evidence="2">
    <location>
        <begin position="261"/>
        <end position="281"/>
    </location>
</feature>
<organism evidence="4 5">
    <name type="scientific">Streptomyces violaceoruber</name>
    <dbReference type="NCBI Taxonomy" id="1935"/>
    <lineage>
        <taxon>Bacteria</taxon>
        <taxon>Bacillati</taxon>
        <taxon>Actinomycetota</taxon>
        <taxon>Actinomycetes</taxon>
        <taxon>Kitasatosporales</taxon>
        <taxon>Streptomycetaceae</taxon>
        <taxon>Streptomyces</taxon>
        <taxon>Streptomyces violaceoruber group</taxon>
    </lineage>
</organism>
<dbReference type="EMBL" id="CP020570">
    <property type="protein sequence ID" value="ARF63959.1"/>
    <property type="molecule type" value="Genomic_DNA"/>
</dbReference>
<dbReference type="KEGG" id="svu:B1H20_23215"/>
<evidence type="ECO:0000313" key="4">
    <source>
        <dbReference type="EMBL" id="ARF63959.1"/>
    </source>
</evidence>
<proteinExistence type="predicted"/>
<feature type="transmembrane region" description="Helical" evidence="2">
    <location>
        <begin position="204"/>
        <end position="221"/>
    </location>
</feature>
<dbReference type="Proteomes" id="UP000192445">
    <property type="component" value="Chromosome"/>
</dbReference>
<feature type="transmembrane region" description="Helical" evidence="2">
    <location>
        <begin position="400"/>
        <end position="423"/>
    </location>
</feature>
<feature type="transmembrane region" description="Helical" evidence="2">
    <location>
        <begin position="59"/>
        <end position="80"/>
    </location>
</feature>
<keyword evidence="2" id="KW-1133">Transmembrane helix</keyword>
<feature type="transmembrane region" description="Helical" evidence="2">
    <location>
        <begin position="100"/>
        <end position="125"/>
    </location>
</feature>
<dbReference type="Pfam" id="PF01757">
    <property type="entry name" value="Acyl_transf_3"/>
    <property type="match status" value="1"/>
</dbReference>
<dbReference type="STRING" id="1935.B1H20_23215"/>
<dbReference type="GO" id="GO:0016747">
    <property type="term" value="F:acyltransferase activity, transferring groups other than amino-acyl groups"/>
    <property type="evidence" value="ECO:0007669"/>
    <property type="project" value="InterPro"/>
</dbReference>
<feature type="transmembrane region" description="Helical" evidence="2">
    <location>
        <begin position="301"/>
        <end position="318"/>
    </location>
</feature>
<feature type="region of interest" description="Disordered" evidence="1">
    <location>
        <begin position="1"/>
        <end position="20"/>
    </location>
</feature>